<keyword evidence="1" id="KW-0812">Transmembrane</keyword>
<reference evidence="2" key="2">
    <citation type="journal article" date="2014" name="BMC Genomics">
        <title>A genomic perspective to assessing quality of mass-reared SIT flies used in Mediterranean fruit fly (Ceratitis capitata) eradication in California.</title>
        <authorList>
            <person name="Calla B."/>
            <person name="Hall B."/>
            <person name="Hou S."/>
            <person name="Geib S.M."/>
        </authorList>
    </citation>
    <scope>NUCLEOTIDE SEQUENCE</scope>
</reference>
<sequence length="187" mass="20529">MLLLVFGLLLLRPLFVVLIVIVTTLLVAASSTTSTSILLANGNAVANDLADAHTLLLTATTTMYEYYAPYMYVCTCIMLCLVASSTTNKFADACTAALGCGVERRLAFGGGATFARYFSGAHNAFTAALCIYIYASLLGKSRRAAYFFYYFFYFCPLFFAKCGLACVCVTTILFLFVWKIENCERFC</sequence>
<proteinExistence type="evidence at transcript level"/>
<name>W8BH93_CERCA</name>
<evidence type="ECO:0000256" key="1">
    <source>
        <dbReference type="SAM" id="Phobius"/>
    </source>
</evidence>
<evidence type="ECO:0000313" key="2">
    <source>
        <dbReference type="EMBL" id="JAC00646.1"/>
    </source>
</evidence>
<dbReference type="AlphaFoldDB" id="W8BH93"/>
<reference evidence="2" key="1">
    <citation type="submission" date="2013-07" db="EMBL/GenBank/DDBJ databases">
        <authorList>
            <person name="Geib S."/>
        </authorList>
    </citation>
    <scope>NUCLEOTIDE SEQUENCE</scope>
</reference>
<accession>W8BH93</accession>
<dbReference type="EMBL" id="GAMC01005910">
    <property type="protein sequence ID" value="JAC00646.1"/>
    <property type="molecule type" value="mRNA"/>
</dbReference>
<feature type="transmembrane region" description="Helical" evidence="1">
    <location>
        <begin position="114"/>
        <end position="135"/>
    </location>
</feature>
<keyword evidence="1" id="KW-0472">Membrane</keyword>
<protein>
    <submittedName>
        <fullName evidence="2">Uncharacterized protein</fullName>
    </submittedName>
</protein>
<feature type="transmembrane region" description="Helical" evidence="1">
    <location>
        <begin position="147"/>
        <end position="178"/>
    </location>
</feature>
<organism evidence="2">
    <name type="scientific">Ceratitis capitata</name>
    <name type="common">Mediterranean fruit fly</name>
    <name type="synonym">Tephritis capitata</name>
    <dbReference type="NCBI Taxonomy" id="7213"/>
    <lineage>
        <taxon>Eukaryota</taxon>
        <taxon>Metazoa</taxon>
        <taxon>Ecdysozoa</taxon>
        <taxon>Arthropoda</taxon>
        <taxon>Hexapoda</taxon>
        <taxon>Insecta</taxon>
        <taxon>Pterygota</taxon>
        <taxon>Neoptera</taxon>
        <taxon>Endopterygota</taxon>
        <taxon>Diptera</taxon>
        <taxon>Brachycera</taxon>
        <taxon>Muscomorpha</taxon>
        <taxon>Tephritoidea</taxon>
        <taxon>Tephritidae</taxon>
        <taxon>Ceratitis</taxon>
        <taxon>Ceratitis</taxon>
    </lineage>
</organism>
<keyword evidence="1" id="KW-1133">Transmembrane helix</keyword>
<feature type="transmembrane region" description="Helical" evidence="1">
    <location>
        <begin position="66"/>
        <end position="83"/>
    </location>
</feature>